<proteinExistence type="predicted"/>
<evidence type="ECO:0000313" key="1">
    <source>
        <dbReference type="WBParaSite" id="ECPE_0001431201-mRNA-1"/>
    </source>
</evidence>
<protein>
    <submittedName>
        <fullName evidence="1">TPR_REGION domain-containing protein</fullName>
    </submittedName>
</protein>
<accession>A0A183B4Y7</accession>
<name>A0A183B4Y7_9TREM</name>
<reference evidence="1" key="1">
    <citation type="submission" date="2016-06" db="UniProtKB">
        <authorList>
            <consortium name="WormBaseParasite"/>
        </authorList>
    </citation>
    <scope>IDENTIFICATION</scope>
</reference>
<sequence>LMEPVGNTEAERSCTDLRSEAAFNLALLYRSHGNHAMAHHLMQQYLVI</sequence>
<dbReference type="AlphaFoldDB" id="A0A183B4Y7"/>
<organism evidence="1">
    <name type="scientific">Echinostoma caproni</name>
    <dbReference type="NCBI Taxonomy" id="27848"/>
    <lineage>
        <taxon>Eukaryota</taxon>
        <taxon>Metazoa</taxon>
        <taxon>Spiralia</taxon>
        <taxon>Lophotrochozoa</taxon>
        <taxon>Platyhelminthes</taxon>
        <taxon>Trematoda</taxon>
        <taxon>Digenea</taxon>
        <taxon>Plagiorchiida</taxon>
        <taxon>Echinostomata</taxon>
        <taxon>Echinostomatoidea</taxon>
        <taxon>Echinostomatidae</taxon>
        <taxon>Echinostoma</taxon>
    </lineage>
</organism>
<dbReference type="WBParaSite" id="ECPE_0001431201-mRNA-1">
    <property type="protein sequence ID" value="ECPE_0001431201-mRNA-1"/>
    <property type="gene ID" value="ECPE_0001431201"/>
</dbReference>